<evidence type="ECO:0000313" key="2">
    <source>
        <dbReference type="EMBL" id="MEJ8571077.1"/>
    </source>
</evidence>
<dbReference type="EMBL" id="JAZHOF010000002">
    <property type="protein sequence ID" value="MEJ8571077.1"/>
    <property type="molecule type" value="Genomic_DNA"/>
</dbReference>
<organism evidence="2 3">
    <name type="scientific">Microbaculum marinum</name>
    <dbReference type="NCBI Taxonomy" id="1764581"/>
    <lineage>
        <taxon>Bacteria</taxon>
        <taxon>Pseudomonadati</taxon>
        <taxon>Pseudomonadota</taxon>
        <taxon>Alphaproteobacteria</taxon>
        <taxon>Hyphomicrobiales</taxon>
        <taxon>Tepidamorphaceae</taxon>
        <taxon>Microbaculum</taxon>
    </lineage>
</organism>
<dbReference type="Pfam" id="PF13469">
    <property type="entry name" value="Sulfotransfer_3"/>
    <property type="match status" value="1"/>
</dbReference>
<dbReference type="AlphaFoldDB" id="A0AAW9RC25"/>
<evidence type="ECO:0000256" key="1">
    <source>
        <dbReference type="ARBA" id="ARBA00022679"/>
    </source>
</evidence>
<keyword evidence="1" id="KW-0808">Transferase</keyword>
<dbReference type="Proteomes" id="UP001378188">
    <property type="component" value="Unassembled WGS sequence"/>
</dbReference>
<sequence>MAKRPHFICIGAQRGGTSNLYRMLRLHPDIWLPPIKELHFFDLPLDRPRRRRELAELEGRTKRRDKRFLKRLTQAIEDGDQSVKRYRSLFGPSEEKVTGDITPGYGTLPSETVAKLARRLPNTAVLFIIREPMSRLWSHARMVQSKKKGTPLADADSFKAFCEDPAVRLRSLQSDVFERWSASFGTRFHVLFFDDLVADSQAFYARVHEIIGVEHHPVDTEREHAPAPKPKMPEEMRRHAEVLLEGEYERLAELVGGHAETWLQKRRAAAA</sequence>
<gene>
    <name evidence="2" type="ORF">V3328_06310</name>
</gene>
<accession>A0AAW9RC25</accession>
<dbReference type="Gene3D" id="3.40.50.300">
    <property type="entry name" value="P-loop containing nucleotide triphosphate hydrolases"/>
    <property type="match status" value="1"/>
</dbReference>
<name>A0AAW9RC25_9HYPH</name>
<dbReference type="SUPFAM" id="SSF52540">
    <property type="entry name" value="P-loop containing nucleoside triphosphate hydrolases"/>
    <property type="match status" value="1"/>
</dbReference>
<dbReference type="GO" id="GO:0008146">
    <property type="term" value="F:sulfotransferase activity"/>
    <property type="evidence" value="ECO:0007669"/>
    <property type="project" value="InterPro"/>
</dbReference>
<dbReference type="RefSeq" id="WP_340328765.1">
    <property type="nucleotide sequence ID" value="NZ_JAZHOF010000002.1"/>
</dbReference>
<keyword evidence="3" id="KW-1185">Reference proteome</keyword>
<evidence type="ECO:0000313" key="3">
    <source>
        <dbReference type="Proteomes" id="UP001378188"/>
    </source>
</evidence>
<proteinExistence type="predicted"/>
<protein>
    <submittedName>
        <fullName evidence="2">Sulfotransferase</fullName>
    </submittedName>
</protein>
<dbReference type="PANTHER" id="PTHR10605:SF56">
    <property type="entry name" value="BIFUNCTIONAL HEPARAN SULFATE N-DEACETYLASE_N-SULFOTRANSFERASE"/>
    <property type="match status" value="1"/>
</dbReference>
<comment type="caution">
    <text evidence="2">The sequence shown here is derived from an EMBL/GenBank/DDBJ whole genome shotgun (WGS) entry which is preliminary data.</text>
</comment>
<dbReference type="PANTHER" id="PTHR10605">
    <property type="entry name" value="HEPARAN SULFATE SULFOTRANSFERASE"/>
    <property type="match status" value="1"/>
</dbReference>
<dbReference type="InterPro" id="IPR027417">
    <property type="entry name" value="P-loop_NTPase"/>
</dbReference>
<reference evidence="2 3" key="1">
    <citation type="submission" date="2024-02" db="EMBL/GenBank/DDBJ databases">
        <title>Genome analysis and characterization of Microbaculum marinisediminis sp. nov., isolated from marine sediment.</title>
        <authorList>
            <person name="Du Z.-J."/>
            <person name="Ye Y.-Q."/>
            <person name="Zhang Z.-R."/>
            <person name="Yuan S.-M."/>
            <person name="Zhang X.-Y."/>
        </authorList>
    </citation>
    <scope>NUCLEOTIDE SEQUENCE [LARGE SCALE GENOMIC DNA]</scope>
    <source>
        <strain evidence="2 3">SDUM1044001</strain>
    </source>
</reference>
<dbReference type="InterPro" id="IPR037359">
    <property type="entry name" value="NST/OST"/>
</dbReference>